<gene>
    <name evidence="1" type="ORF">HNQ39_000603</name>
</gene>
<name>A0A7W9W5A5_ARMRO</name>
<proteinExistence type="predicted"/>
<dbReference type="Proteomes" id="UP000520814">
    <property type="component" value="Unassembled WGS sequence"/>
</dbReference>
<dbReference type="AlphaFoldDB" id="A0A7W9W5A5"/>
<sequence length="183" mass="20358">MILTLWQELTVTSVPAPSETEEFLAALRRIYTNGGAELRVFDLSMSALWLAHAAYDDLDRLGFPEELLRLPAVDALLPEPQRLVQPEIEAGFFRLDEPLEDHLTLRLVSGGAYVACDLSPEAAEDAALAFCSALFAESSGNLTTYLSELGWHGWHHDIAWDATLVTVDRTKGRVWVLMLTDMD</sequence>
<organism evidence="1 2">
    <name type="scientific">Armatimonas rosea</name>
    <dbReference type="NCBI Taxonomy" id="685828"/>
    <lineage>
        <taxon>Bacteria</taxon>
        <taxon>Bacillati</taxon>
        <taxon>Armatimonadota</taxon>
        <taxon>Armatimonadia</taxon>
        <taxon>Armatimonadales</taxon>
        <taxon>Armatimonadaceae</taxon>
        <taxon>Armatimonas</taxon>
    </lineage>
</organism>
<reference evidence="1 2" key="1">
    <citation type="submission" date="2020-08" db="EMBL/GenBank/DDBJ databases">
        <title>Genomic Encyclopedia of Type Strains, Phase IV (KMG-IV): sequencing the most valuable type-strain genomes for metagenomic binning, comparative biology and taxonomic classification.</title>
        <authorList>
            <person name="Goeker M."/>
        </authorList>
    </citation>
    <scope>NUCLEOTIDE SEQUENCE [LARGE SCALE GENOMIC DNA]</scope>
    <source>
        <strain evidence="1 2">DSM 23562</strain>
    </source>
</reference>
<dbReference type="RefSeq" id="WP_184192464.1">
    <property type="nucleotide sequence ID" value="NZ_JACHGW010000001.1"/>
</dbReference>
<protein>
    <submittedName>
        <fullName evidence="1">Uncharacterized protein</fullName>
    </submittedName>
</protein>
<comment type="caution">
    <text evidence="1">The sequence shown here is derived from an EMBL/GenBank/DDBJ whole genome shotgun (WGS) entry which is preliminary data.</text>
</comment>
<evidence type="ECO:0000313" key="1">
    <source>
        <dbReference type="EMBL" id="MBB6048841.1"/>
    </source>
</evidence>
<keyword evidence="2" id="KW-1185">Reference proteome</keyword>
<accession>A0A7W9W5A5</accession>
<dbReference type="EMBL" id="JACHGW010000001">
    <property type="protein sequence ID" value="MBB6048841.1"/>
    <property type="molecule type" value="Genomic_DNA"/>
</dbReference>
<evidence type="ECO:0000313" key="2">
    <source>
        <dbReference type="Proteomes" id="UP000520814"/>
    </source>
</evidence>